<name>A0A7V7FWW6_9GAMM</name>
<proteinExistence type="predicted"/>
<gene>
    <name evidence="2" type="ORF">F0A17_17430</name>
</gene>
<dbReference type="Proteomes" id="UP000486760">
    <property type="component" value="Unassembled WGS sequence"/>
</dbReference>
<dbReference type="EMBL" id="VTPY01000007">
    <property type="protein sequence ID" value="KAA0010254.1"/>
    <property type="molecule type" value="Genomic_DNA"/>
</dbReference>
<sequence length="122" mass="13347">MSDELSEFEQSIKREIDAFMKPEKASPTSREPAIGTVGPATKEKGIQEKGGKGKGVARESAKAYRTGHLVRLAVRTKQLETDTVFEHRSTSISKLEAQLEAEKAAKQAGYPIVGYLIDIQSL</sequence>
<comment type="caution">
    <text evidence="2">The sequence shown here is derived from an EMBL/GenBank/DDBJ whole genome shotgun (WGS) entry which is preliminary data.</text>
</comment>
<feature type="region of interest" description="Disordered" evidence="1">
    <location>
        <begin position="18"/>
        <end position="60"/>
    </location>
</feature>
<reference evidence="2 3" key="1">
    <citation type="submission" date="2019-08" db="EMBL/GenBank/DDBJ databases">
        <title>Bioinformatics analysis of the strain L3 and L5.</title>
        <authorList>
            <person name="Li X."/>
        </authorList>
    </citation>
    <scope>NUCLEOTIDE SEQUENCE [LARGE SCALE GENOMIC DNA]</scope>
    <source>
        <strain evidence="2 3">L5</strain>
    </source>
</reference>
<keyword evidence="3" id="KW-1185">Reference proteome</keyword>
<dbReference type="RefSeq" id="WP_149329636.1">
    <property type="nucleotide sequence ID" value="NZ_VTPY01000007.1"/>
</dbReference>
<evidence type="ECO:0000313" key="2">
    <source>
        <dbReference type="EMBL" id="KAA0010254.1"/>
    </source>
</evidence>
<feature type="compositionally biased region" description="Basic and acidic residues" evidence="1">
    <location>
        <begin position="41"/>
        <end position="60"/>
    </location>
</feature>
<protein>
    <submittedName>
        <fullName evidence="2">Uncharacterized protein</fullName>
    </submittedName>
</protein>
<dbReference type="AlphaFoldDB" id="A0A7V7FWW6"/>
<accession>A0A7V7FWW6</accession>
<evidence type="ECO:0000256" key="1">
    <source>
        <dbReference type="SAM" id="MobiDB-lite"/>
    </source>
</evidence>
<organism evidence="2 3">
    <name type="scientific">Billgrantia pellis</name>
    <dbReference type="NCBI Taxonomy" id="2606936"/>
    <lineage>
        <taxon>Bacteria</taxon>
        <taxon>Pseudomonadati</taxon>
        <taxon>Pseudomonadota</taxon>
        <taxon>Gammaproteobacteria</taxon>
        <taxon>Oceanospirillales</taxon>
        <taxon>Halomonadaceae</taxon>
        <taxon>Billgrantia</taxon>
    </lineage>
</organism>
<evidence type="ECO:0000313" key="3">
    <source>
        <dbReference type="Proteomes" id="UP000486760"/>
    </source>
</evidence>